<dbReference type="AlphaFoldDB" id="A0A099KXG0"/>
<evidence type="ECO:0000256" key="1">
    <source>
        <dbReference type="SAM" id="Phobius"/>
    </source>
</evidence>
<dbReference type="PANTHER" id="PTHR40115">
    <property type="entry name" value="INNER MEMBRANE PROTEIN WITH PEPSY TM HELIX"/>
    <property type="match status" value="1"/>
</dbReference>
<gene>
    <name evidence="2" type="ORF">ND2E_1527</name>
</gene>
<dbReference type="PANTHER" id="PTHR40115:SF1">
    <property type="entry name" value="INNER MEMBRANE PROTEIN WITH PEPSY TM HELIX"/>
    <property type="match status" value="1"/>
</dbReference>
<dbReference type="EMBL" id="JQED01000005">
    <property type="protein sequence ID" value="KGJ94338.1"/>
    <property type="molecule type" value="Genomic_DNA"/>
</dbReference>
<accession>A0A099KXG0</accession>
<evidence type="ECO:0008006" key="4">
    <source>
        <dbReference type="Google" id="ProtNLM"/>
    </source>
</evidence>
<keyword evidence="1" id="KW-0472">Membrane</keyword>
<evidence type="ECO:0000313" key="2">
    <source>
        <dbReference type="EMBL" id="KGJ94338.1"/>
    </source>
</evidence>
<evidence type="ECO:0000313" key="3">
    <source>
        <dbReference type="Proteomes" id="UP000029843"/>
    </source>
</evidence>
<protein>
    <recommendedName>
        <fullName evidence="4">PepSY-associated TM helix domain protein</fullName>
    </recommendedName>
</protein>
<reference evidence="2 3" key="1">
    <citation type="submission" date="2014-08" db="EMBL/GenBank/DDBJ databases">
        <title>Genomic and Phenotypic Diversity of Colwellia psychrerythraea strains from Disparate Marine Basins.</title>
        <authorList>
            <person name="Techtmann S.M."/>
            <person name="Stelling S.C."/>
            <person name="Utturkar S.M."/>
            <person name="Alshibli N."/>
            <person name="Harris A."/>
            <person name="Brown S.D."/>
            <person name="Hazen T.C."/>
        </authorList>
    </citation>
    <scope>NUCLEOTIDE SEQUENCE [LARGE SCALE GENOMIC DNA]</scope>
    <source>
        <strain evidence="2 3">ND2E</strain>
    </source>
</reference>
<dbReference type="Proteomes" id="UP000029843">
    <property type="component" value="Unassembled WGS sequence"/>
</dbReference>
<dbReference type="OrthoDB" id="9204737at2"/>
<name>A0A099KXG0_COLPS</name>
<proteinExistence type="predicted"/>
<keyword evidence="1" id="KW-0812">Transmembrane</keyword>
<organism evidence="2 3">
    <name type="scientific">Colwellia psychrerythraea</name>
    <name type="common">Vibrio psychroerythus</name>
    <dbReference type="NCBI Taxonomy" id="28229"/>
    <lineage>
        <taxon>Bacteria</taxon>
        <taxon>Pseudomonadati</taxon>
        <taxon>Pseudomonadota</taxon>
        <taxon>Gammaproteobacteria</taxon>
        <taxon>Alteromonadales</taxon>
        <taxon>Colwelliaceae</taxon>
        <taxon>Colwellia</taxon>
    </lineage>
</organism>
<feature type="transmembrane region" description="Helical" evidence="1">
    <location>
        <begin position="223"/>
        <end position="250"/>
    </location>
</feature>
<dbReference type="PATRIC" id="fig|28229.4.peg.530"/>
<dbReference type="InterPro" id="IPR032307">
    <property type="entry name" value="PepSY_TM-like_2"/>
</dbReference>
<dbReference type="InterPro" id="IPR005625">
    <property type="entry name" value="PepSY-ass_TM"/>
</dbReference>
<sequence precursor="true">MKKTVKPFSQHLNRTFRKWHRKLGVFAAFFIVFLSLTGVALNHTDSLSLAHQPIKSTLLLDYYGIAAPQDVRFYQQRTIQVINNSVWYKGDMLFESDTTVVSVGLLSLKHNQEKVLIIATRNSIYLYDLNGGLVDMLGTESGVPEMIKAMSINSGQVIVDSANGYFQTDSDFFDWRVIQPLIAPNWLKPEKASDVETQQATLAYRAQFLTLERIIIDSHSGRILGVIGVYFMDLIALLLIILSISGLYIWMKYTKNSRTK</sequence>
<keyword evidence="1" id="KW-1133">Transmembrane helix</keyword>
<dbReference type="Pfam" id="PF03929">
    <property type="entry name" value="PepSY_TM"/>
    <property type="match status" value="1"/>
</dbReference>
<dbReference type="RefSeq" id="WP_033092316.1">
    <property type="nucleotide sequence ID" value="NZ_JQED01000005.1"/>
</dbReference>
<comment type="caution">
    <text evidence="2">The sequence shown here is derived from an EMBL/GenBank/DDBJ whole genome shotgun (WGS) entry which is preliminary data.</text>
</comment>